<evidence type="ECO:0000256" key="6">
    <source>
        <dbReference type="ARBA" id="ARBA00023043"/>
    </source>
</evidence>
<protein>
    <submittedName>
        <fullName evidence="11">Ankyrin repeat-containing protein</fullName>
    </submittedName>
</protein>
<evidence type="ECO:0000256" key="2">
    <source>
        <dbReference type="ARBA" id="ARBA00004413"/>
    </source>
</evidence>
<dbReference type="EMBL" id="JAAIUW010000001">
    <property type="protein sequence ID" value="KAF7843548.1"/>
    <property type="molecule type" value="Genomic_DNA"/>
</dbReference>
<keyword evidence="6 8" id="KW-0040">ANK repeat</keyword>
<evidence type="ECO:0000256" key="8">
    <source>
        <dbReference type="PROSITE-ProRule" id="PRU00023"/>
    </source>
</evidence>
<dbReference type="PROSITE" id="PS50088">
    <property type="entry name" value="ANK_REPEAT"/>
    <property type="match status" value="2"/>
</dbReference>
<evidence type="ECO:0000256" key="7">
    <source>
        <dbReference type="ARBA" id="ARBA00023136"/>
    </source>
</evidence>
<dbReference type="InterPro" id="IPR002110">
    <property type="entry name" value="Ankyrin_rpt"/>
</dbReference>
<gene>
    <name evidence="11" type="ORF">G2W53_000453</name>
</gene>
<evidence type="ECO:0000256" key="1">
    <source>
        <dbReference type="ARBA" id="ARBA00004141"/>
    </source>
</evidence>
<comment type="caution">
    <text evidence="11">The sequence shown here is derived from an EMBL/GenBank/DDBJ whole genome shotgun (WGS) entry which is preliminary data.</text>
</comment>
<feature type="transmembrane region" description="Helical" evidence="9">
    <location>
        <begin position="450"/>
        <end position="473"/>
    </location>
</feature>
<dbReference type="GO" id="GO:0005886">
    <property type="term" value="C:plasma membrane"/>
    <property type="evidence" value="ECO:0007669"/>
    <property type="project" value="UniProtKB-SubCell"/>
</dbReference>
<comment type="subcellular location">
    <subcellularLocation>
        <location evidence="2">Cell membrane</location>
        <topology evidence="2">Peripheral membrane protein</topology>
        <orientation evidence="2">Cytoplasmic side</orientation>
    </subcellularLocation>
    <subcellularLocation>
        <location evidence="1">Membrane</location>
        <topology evidence="1">Multi-pass membrane protein</topology>
    </subcellularLocation>
</comment>
<dbReference type="AlphaFoldDB" id="A0A834XDF9"/>
<reference evidence="11" key="1">
    <citation type="submission" date="2020-09" db="EMBL/GenBank/DDBJ databases">
        <title>Genome-Enabled Discovery of Anthraquinone Biosynthesis in Senna tora.</title>
        <authorList>
            <person name="Kang S.-H."/>
            <person name="Pandey R.P."/>
            <person name="Lee C.-M."/>
            <person name="Sim J.-S."/>
            <person name="Jeong J.-T."/>
            <person name="Choi B.-S."/>
            <person name="Jung M."/>
            <person name="Ginzburg D."/>
            <person name="Zhao K."/>
            <person name="Won S.Y."/>
            <person name="Oh T.-J."/>
            <person name="Yu Y."/>
            <person name="Kim N.-H."/>
            <person name="Lee O.R."/>
            <person name="Lee T.-H."/>
            <person name="Bashyal P."/>
            <person name="Kim T.-S."/>
            <person name="Lee W.-H."/>
            <person name="Kawkins C."/>
            <person name="Kim C.-K."/>
            <person name="Kim J.S."/>
            <person name="Ahn B.O."/>
            <person name="Rhee S.Y."/>
            <person name="Sohng J.K."/>
        </authorList>
    </citation>
    <scope>NUCLEOTIDE SEQUENCE</scope>
    <source>
        <tissue evidence="11">Leaf</tissue>
    </source>
</reference>
<feature type="transmembrane region" description="Helical" evidence="9">
    <location>
        <begin position="382"/>
        <end position="399"/>
    </location>
</feature>
<feature type="repeat" description="ANK" evidence="8">
    <location>
        <begin position="115"/>
        <end position="135"/>
    </location>
</feature>
<keyword evidence="3 9" id="KW-0812">Transmembrane</keyword>
<dbReference type="PANTHER" id="PTHR24186:SF37">
    <property type="entry name" value="PGG DOMAIN-CONTAINING PROTEIN"/>
    <property type="match status" value="1"/>
</dbReference>
<name>A0A834XDF9_9FABA</name>
<accession>A0A834XDF9</accession>
<sequence length="499" mass="56341">MMSSSHQEAPHEMRVLYEASYRGSVSTLNDLIHQNPLILYKISKTTSFETPLHISTSLGHLDFTKALLTNNPKLALELDASRSTPLHVASAEGHIEIVVELLKLYNQVCLFIDDEGRIPLHYAAMRGRIEVARELTKAKPESLSFLDNGKTVFHLCVRYNHLETLKAFVELEIEITGQLLNFTTSDDDGNTILHLAILLKQVESIRYLLSFSEMREAGSMKNHMGFTAHEIMERSPKDFKILEIQLMLMNAGITKTDQKQGRDDILHHPHPPAVPSSRKRNCCIRIFKCIGNWFKHKDNWLEEMRGNLSLVATVISTISFQAIISPPGGFIQQGLSSNSDTTSTNNNPLNCSIIDNDQYCPGEAISSYNLRPQFVRYLKCNTVSFVSSLSVALLLVSGVSVKNKPVIWLLSMGMCVSLTSLALAYFFAVDMIIPTHLEDEFLYNLFGPSFLAWIALLLFITVFITLRFFIWLVKTCVRTIRRFISFSRGPRNQNGCCCI</sequence>
<dbReference type="SUPFAM" id="SSF48403">
    <property type="entry name" value="Ankyrin repeat"/>
    <property type="match status" value="1"/>
</dbReference>
<feature type="transmembrane region" description="Helical" evidence="9">
    <location>
        <begin position="406"/>
        <end position="428"/>
    </location>
</feature>
<feature type="repeat" description="ANK" evidence="8">
    <location>
        <begin position="81"/>
        <end position="102"/>
    </location>
</feature>
<dbReference type="PANTHER" id="PTHR24186">
    <property type="entry name" value="PROTEIN PHOSPHATASE 1 REGULATORY SUBUNIT"/>
    <property type="match status" value="1"/>
</dbReference>
<dbReference type="OrthoDB" id="1585477at2759"/>
<evidence type="ECO:0000256" key="3">
    <source>
        <dbReference type="ARBA" id="ARBA00022692"/>
    </source>
</evidence>
<keyword evidence="12" id="KW-1185">Reference proteome</keyword>
<dbReference type="InterPro" id="IPR036770">
    <property type="entry name" value="Ankyrin_rpt-contain_sf"/>
</dbReference>
<keyword evidence="7 9" id="KW-0472">Membrane</keyword>
<evidence type="ECO:0000256" key="4">
    <source>
        <dbReference type="ARBA" id="ARBA00022737"/>
    </source>
</evidence>
<feature type="domain" description="PGG" evidence="10">
    <location>
        <begin position="299"/>
        <end position="429"/>
    </location>
</feature>
<keyword evidence="5 9" id="KW-1133">Transmembrane helix</keyword>
<dbReference type="PROSITE" id="PS50297">
    <property type="entry name" value="ANK_REP_REGION"/>
    <property type="match status" value="2"/>
</dbReference>
<dbReference type="Proteomes" id="UP000634136">
    <property type="component" value="Unassembled WGS sequence"/>
</dbReference>
<keyword evidence="4" id="KW-0677">Repeat</keyword>
<evidence type="ECO:0000313" key="11">
    <source>
        <dbReference type="EMBL" id="KAF7843548.1"/>
    </source>
</evidence>
<evidence type="ECO:0000256" key="9">
    <source>
        <dbReference type="SAM" id="Phobius"/>
    </source>
</evidence>
<proteinExistence type="predicted"/>
<dbReference type="Gene3D" id="1.25.40.20">
    <property type="entry name" value="Ankyrin repeat-containing domain"/>
    <property type="match status" value="1"/>
</dbReference>
<evidence type="ECO:0000256" key="5">
    <source>
        <dbReference type="ARBA" id="ARBA00022989"/>
    </source>
</evidence>
<dbReference type="InterPro" id="IPR026961">
    <property type="entry name" value="PGG_dom"/>
</dbReference>
<evidence type="ECO:0000259" key="10">
    <source>
        <dbReference type="Pfam" id="PF13962"/>
    </source>
</evidence>
<dbReference type="Pfam" id="PF12796">
    <property type="entry name" value="Ank_2"/>
    <property type="match status" value="2"/>
</dbReference>
<dbReference type="Pfam" id="PF13962">
    <property type="entry name" value="PGG"/>
    <property type="match status" value="1"/>
</dbReference>
<evidence type="ECO:0000313" key="12">
    <source>
        <dbReference type="Proteomes" id="UP000634136"/>
    </source>
</evidence>
<organism evidence="11 12">
    <name type="scientific">Senna tora</name>
    <dbReference type="NCBI Taxonomy" id="362788"/>
    <lineage>
        <taxon>Eukaryota</taxon>
        <taxon>Viridiplantae</taxon>
        <taxon>Streptophyta</taxon>
        <taxon>Embryophyta</taxon>
        <taxon>Tracheophyta</taxon>
        <taxon>Spermatophyta</taxon>
        <taxon>Magnoliopsida</taxon>
        <taxon>eudicotyledons</taxon>
        <taxon>Gunneridae</taxon>
        <taxon>Pentapetalae</taxon>
        <taxon>rosids</taxon>
        <taxon>fabids</taxon>
        <taxon>Fabales</taxon>
        <taxon>Fabaceae</taxon>
        <taxon>Caesalpinioideae</taxon>
        <taxon>Cassia clade</taxon>
        <taxon>Senna</taxon>
    </lineage>
</organism>
<dbReference type="SMART" id="SM00248">
    <property type="entry name" value="ANK"/>
    <property type="match status" value="6"/>
</dbReference>